<evidence type="ECO:0000256" key="2">
    <source>
        <dbReference type="ARBA" id="ARBA00022737"/>
    </source>
</evidence>
<evidence type="ECO:0000259" key="9">
    <source>
        <dbReference type="PROSITE" id="PS51372"/>
    </source>
</evidence>
<name>A0A1H0AAI5_9BACL</name>
<dbReference type="CDD" id="cd05568">
    <property type="entry name" value="PTS_IIB_bgl_like"/>
    <property type="match status" value="1"/>
</dbReference>
<organism evidence="10 11">
    <name type="scientific">Fictibacillus solisalsi</name>
    <dbReference type="NCBI Taxonomy" id="459525"/>
    <lineage>
        <taxon>Bacteria</taxon>
        <taxon>Bacillati</taxon>
        <taxon>Bacillota</taxon>
        <taxon>Bacilli</taxon>
        <taxon>Bacillales</taxon>
        <taxon>Fictibacillaceae</taxon>
        <taxon>Fictibacillus</taxon>
    </lineage>
</organism>
<dbReference type="InterPro" id="IPR036390">
    <property type="entry name" value="WH_DNA-bd_sf"/>
</dbReference>
<evidence type="ECO:0000259" key="8">
    <source>
        <dbReference type="PROSITE" id="PS51099"/>
    </source>
</evidence>
<dbReference type="PROSITE" id="PS51372">
    <property type="entry name" value="PRD_2"/>
    <property type="match status" value="2"/>
</dbReference>
<dbReference type="Pfam" id="PF00359">
    <property type="entry name" value="PTS_EIIA_2"/>
    <property type="match status" value="1"/>
</dbReference>
<dbReference type="InterPro" id="IPR036388">
    <property type="entry name" value="WH-like_DNA-bd_sf"/>
</dbReference>
<evidence type="ECO:0000313" key="10">
    <source>
        <dbReference type="EMBL" id="SDN29953.1"/>
    </source>
</evidence>
<dbReference type="Gene3D" id="3.40.930.10">
    <property type="entry name" value="Mannitol-specific EII, Chain A"/>
    <property type="match status" value="1"/>
</dbReference>
<dbReference type="GO" id="GO:0008982">
    <property type="term" value="F:protein-N(PI)-phosphohistidine-sugar phosphotransferase activity"/>
    <property type="evidence" value="ECO:0007669"/>
    <property type="project" value="InterPro"/>
</dbReference>
<dbReference type="Pfam" id="PF05043">
    <property type="entry name" value="Mga"/>
    <property type="match status" value="1"/>
</dbReference>
<dbReference type="Gene3D" id="1.10.10.10">
    <property type="entry name" value="Winged helix-like DNA-binding domain superfamily/Winged helix DNA-binding domain"/>
    <property type="match status" value="2"/>
</dbReference>
<gene>
    <name evidence="10" type="ORF">SAMN04488137_3989</name>
</gene>
<evidence type="ECO:0000256" key="3">
    <source>
        <dbReference type="ARBA" id="ARBA00023015"/>
    </source>
</evidence>
<feature type="domain" description="PRD" evidence="9">
    <location>
        <begin position="185"/>
        <end position="290"/>
    </location>
</feature>
<dbReference type="SUPFAM" id="SSF46785">
    <property type="entry name" value="Winged helix' DNA-binding domain"/>
    <property type="match status" value="2"/>
</dbReference>
<dbReference type="Gene3D" id="1.10.1790.10">
    <property type="entry name" value="PRD domain"/>
    <property type="match status" value="2"/>
</dbReference>
<evidence type="ECO:0000256" key="4">
    <source>
        <dbReference type="ARBA" id="ARBA00023159"/>
    </source>
</evidence>
<dbReference type="Gene3D" id="3.40.50.2300">
    <property type="match status" value="1"/>
</dbReference>
<dbReference type="InterPro" id="IPR013011">
    <property type="entry name" value="PTS_EIIB_2"/>
</dbReference>
<dbReference type="PROSITE" id="PS51099">
    <property type="entry name" value="PTS_EIIB_TYPE_2"/>
    <property type="match status" value="1"/>
</dbReference>
<proteinExistence type="predicted"/>
<dbReference type="SUPFAM" id="SSF63520">
    <property type="entry name" value="PTS-regulatory domain, PRD"/>
    <property type="match status" value="2"/>
</dbReference>
<dbReference type="AlphaFoldDB" id="A0A1H0AAI5"/>
<evidence type="ECO:0000259" key="6">
    <source>
        <dbReference type="PROSITE" id="PS50056"/>
    </source>
</evidence>
<dbReference type="PROSITE" id="PS51094">
    <property type="entry name" value="PTS_EIIA_TYPE_2"/>
    <property type="match status" value="1"/>
</dbReference>
<dbReference type="CDD" id="cd00211">
    <property type="entry name" value="PTS_IIA_fru"/>
    <property type="match status" value="1"/>
</dbReference>
<keyword evidence="5" id="KW-0804">Transcription</keyword>
<dbReference type="PANTHER" id="PTHR30185:SF12">
    <property type="entry name" value="TRANSCRIPTIONAL REGULATOR MANR"/>
    <property type="match status" value="1"/>
</dbReference>
<dbReference type="STRING" id="459525.SAMN04488137_3989"/>
<dbReference type="GO" id="GO:0009401">
    <property type="term" value="P:phosphoenolpyruvate-dependent sugar phosphotransferase system"/>
    <property type="evidence" value="ECO:0007669"/>
    <property type="project" value="InterPro"/>
</dbReference>
<keyword evidence="3" id="KW-0805">Transcription regulation</keyword>
<dbReference type="OrthoDB" id="3175596at2"/>
<keyword evidence="2" id="KW-0677">Repeat</keyword>
<dbReference type="EMBL" id="FNHW01000002">
    <property type="protein sequence ID" value="SDN29953.1"/>
    <property type="molecule type" value="Genomic_DNA"/>
</dbReference>
<dbReference type="Pfam" id="PF00874">
    <property type="entry name" value="PRD"/>
    <property type="match status" value="2"/>
</dbReference>
<dbReference type="PANTHER" id="PTHR30185">
    <property type="entry name" value="CRYPTIC BETA-GLUCOSIDE BGL OPERON ANTITERMINATOR"/>
    <property type="match status" value="1"/>
</dbReference>
<dbReference type="InterPro" id="IPR002178">
    <property type="entry name" value="PTS_EIIA_type-2_dom"/>
</dbReference>
<accession>A0A1H0AAI5</accession>
<keyword evidence="11" id="KW-1185">Reference proteome</keyword>
<dbReference type="InterPro" id="IPR013196">
    <property type="entry name" value="HTH_11"/>
</dbReference>
<dbReference type="PROSITE" id="PS00372">
    <property type="entry name" value="PTS_EIIA_TYPE_2_HIS"/>
    <property type="match status" value="1"/>
</dbReference>
<feature type="domain" description="Tyrosine specific protein phosphatases" evidence="6">
    <location>
        <begin position="396"/>
        <end position="470"/>
    </location>
</feature>
<sequence>MKMNERQNQLLVFLVSRGKSVSVDEIASELNCSEKTVRNDCKVVADHVKSFNLRLIRRRGVGVYLEGPDSAIQALKDEVTHYSPAATETADNIRRLSIIRQLLLRNKETTLQELAENFYISKTLVRNDINSMEEWLHAFNLKLVRKPKVGVKAEGSEKDKRSALSRLTGMLIHAAEEEKNSVNRIFAQYEIAFVKHGLKQLEQKLHYAFTDQALDNLIMHVLISVKRVKAGSKITVSHDEETRIKRTKEFPAVEVFLQDIEKALSVKLPEAEKIYITIRVLGTKIFYHTNHQEEEGKGLARFDVEVLGFSSLLIQEVSEITEMDFSSDRHLLPGLAGHLQTTFHRMSYSLPLSNPMAEDIKKMYRTMFEMIYYALPVVEQKMKTSLPEEEIAYLTLHFQASLERLKKKSARNLRVLVVCSMGIGMSQLIVTKLERKFHSIEIAGTAPASDALREIKEKKPDLVISTVPFSCKEASVIVVSPLMTEEEENEIEHFLQNERGLQKKSSYPILKKLLQEELISIHPDLSKEADIIKNMVKLAEAKGFVKPGYKDSALIRENQSSTAIGGGIAIPHGSPDHVFESVIGMTLFQQPILWGKEQVQIVLLLAVDRENRNLLKELFKEISDMTENPSFIQKLAMQTSGKHVYSLL</sequence>
<dbReference type="InterPro" id="IPR007737">
    <property type="entry name" value="Mga_HTH"/>
</dbReference>
<protein>
    <submittedName>
        <fullName evidence="10">M protein trans-acting positive regulator (MGA) HTH domain-containing protein</fullName>
    </submittedName>
</protein>
<dbReference type="InterPro" id="IPR050661">
    <property type="entry name" value="BglG_antiterminators"/>
</dbReference>
<keyword evidence="1" id="KW-0808">Transferase</keyword>
<reference evidence="11" key="1">
    <citation type="submission" date="2016-10" db="EMBL/GenBank/DDBJ databases">
        <authorList>
            <person name="Varghese N."/>
            <person name="Submissions S."/>
        </authorList>
    </citation>
    <scope>NUCLEOTIDE SEQUENCE [LARGE SCALE GENOMIC DNA]</scope>
    <source>
        <strain evidence="11">CGMCC 1.6854</strain>
    </source>
</reference>
<dbReference type="InterPro" id="IPR036095">
    <property type="entry name" value="PTS_EIIB-like_sf"/>
</dbReference>
<dbReference type="Pfam" id="PF08279">
    <property type="entry name" value="HTH_11"/>
    <property type="match status" value="1"/>
</dbReference>
<keyword evidence="4" id="KW-0010">Activator</keyword>
<dbReference type="GO" id="GO:0006355">
    <property type="term" value="P:regulation of DNA-templated transcription"/>
    <property type="evidence" value="ECO:0007669"/>
    <property type="project" value="InterPro"/>
</dbReference>
<dbReference type="InterPro" id="IPR016152">
    <property type="entry name" value="PTrfase/Anion_transptr"/>
</dbReference>
<evidence type="ECO:0000256" key="5">
    <source>
        <dbReference type="ARBA" id="ARBA00023163"/>
    </source>
</evidence>
<dbReference type="InterPro" id="IPR011608">
    <property type="entry name" value="PRD"/>
</dbReference>
<dbReference type="SUPFAM" id="SSF52794">
    <property type="entry name" value="PTS system IIB component-like"/>
    <property type="match status" value="1"/>
</dbReference>
<evidence type="ECO:0000313" key="11">
    <source>
        <dbReference type="Proteomes" id="UP000199544"/>
    </source>
</evidence>
<dbReference type="PROSITE" id="PS50056">
    <property type="entry name" value="TYR_PHOSPHATASE_2"/>
    <property type="match status" value="1"/>
</dbReference>
<evidence type="ECO:0000256" key="1">
    <source>
        <dbReference type="ARBA" id="ARBA00022679"/>
    </source>
</evidence>
<dbReference type="SUPFAM" id="SSF55804">
    <property type="entry name" value="Phoshotransferase/anion transport protein"/>
    <property type="match status" value="1"/>
</dbReference>
<evidence type="ECO:0000259" key="7">
    <source>
        <dbReference type="PROSITE" id="PS51094"/>
    </source>
</evidence>
<dbReference type="InterPro" id="IPR036634">
    <property type="entry name" value="PRD_sf"/>
</dbReference>
<dbReference type="InterPro" id="IPR000387">
    <property type="entry name" value="Tyr_Pase_dom"/>
</dbReference>
<feature type="domain" description="PTS EIIA type-2" evidence="7">
    <location>
        <begin position="512"/>
        <end position="648"/>
    </location>
</feature>
<feature type="domain" description="PRD" evidence="9">
    <location>
        <begin position="301"/>
        <end position="408"/>
    </location>
</feature>
<feature type="domain" description="PTS EIIB type-2" evidence="8">
    <location>
        <begin position="413"/>
        <end position="503"/>
    </location>
</feature>
<dbReference type="Proteomes" id="UP000199544">
    <property type="component" value="Unassembled WGS sequence"/>
</dbReference>